<evidence type="ECO:0000256" key="5">
    <source>
        <dbReference type="ARBA" id="ARBA00023015"/>
    </source>
</evidence>
<dbReference type="Gene3D" id="1.10.10.10">
    <property type="entry name" value="Winged helix-like DNA-binding domain superfamily/Winged helix DNA-binding domain"/>
    <property type="match status" value="1"/>
</dbReference>
<dbReference type="Proteomes" id="UP000215137">
    <property type="component" value="Chromosome"/>
</dbReference>
<dbReference type="SUPFAM" id="SSF53383">
    <property type="entry name" value="PLP-dependent transferases"/>
    <property type="match status" value="1"/>
</dbReference>
<comment type="similarity">
    <text evidence="2">In the C-terminal section; belongs to the class-I pyridoxal-phosphate-dependent aminotransferase family.</text>
</comment>
<evidence type="ECO:0000256" key="7">
    <source>
        <dbReference type="ARBA" id="ARBA00023163"/>
    </source>
</evidence>
<evidence type="ECO:0000313" key="9">
    <source>
        <dbReference type="EMBL" id="ASV69692.1"/>
    </source>
</evidence>
<dbReference type="InterPro" id="IPR036390">
    <property type="entry name" value="WH_DNA-bd_sf"/>
</dbReference>
<gene>
    <name evidence="9" type="ORF">CKF48_21715</name>
</gene>
<dbReference type="KEGG" id="bko:CKF48_21715"/>
<dbReference type="Pfam" id="PF00392">
    <property type="entry name" value="GntR"/>
    <property type="match status" value="1"/>
</dbReference>
<dbReference type="AlphaFoldDB" id="A0A248TNF4"/>
<protein>
    <submittedName>
        <fullName evidence="9">GntR family transcriptional regulator</fullName>
    </submittedName>
</protein>
<dbReference type="Pfam" id="PF00155">
    <property type="entry name" value="Aminotran_1_2"/>
    <property type="match status" value="1"/>
</dbReference>
<dbReference type="GO" id="GO:0030170">
    <property type="term" value="F:pyridoxal phosphate binding"/>
    <property type="evidence" value="ECO:0007669"/>
    <property type="project" value="InterPro"/>
</dbReference>
<dbReference type="PANTHER" id="PTHR46577:SF1">
    <property type="entry name" value="HTH-TYPE TRANSCRIPTIONAL REGULATORY PROTEIN GABR"/>
    <property type="match status" value="1"/>
</dbReference>
<evidence type="ECO:0000313" key="10">
    <source>
        <dbReference type="Proteomes" id="UP000215137"/>
    </source>
</evidence>
<dbReference type="InterPro" id="IPR004839">
    <property type="entry name" value="Aminotransferase_I/II_large"/>
</dbReference>
<evidence type="ECO:0000256" key="4">
    <source>
        <dbReference type="ARBA" id="ARBA00022898"/>
    </source>
</evidence>
<dbReference type="GO" id="GO:0003700">
    <property type="term" value="F:DNA-binding transcription factor activity"/>
    <property type="evidence" value="ECO:0007669"/>
    <property type="project" value="InterPro"/>
</dbReference>
<dbReference type="Gene3D" id="3.40.640.10">
    <property type="entry name" value="Type I PLP-dependent aspartate aminotransferase-like (Major domain)"/>
    <property type="match status" value="1"/>
</dbReference>
<dbReference type="GO" id="GO:0003677">
    <property type="term" value="F:DNA binding"/>
    <property type="evidence" value="ECO:0007669"/>
    <property type="project" value="UniProtKB-KW"/>
</dbReference>
<dbReference type="PROSITE" id="PS50949">
    <property type="entry name" value="HTH_GNTR"/>
    <property type="match status" value="1"/>
</dbReference>
<evidence type="ECO:0000256" key="6">
    <source>
        <dbReference type="ARBA" id="ARBA00023125"/>
    </source>
</evidence>
<dbReference type="SMART" id="SM00345">
    <property type="entry name" value="HTH_GNTR"/>
    <property type="match status" value="1"/>
</dbReference>
<sequence length="471" mass="54682">MDYLACELLRDSDVPLYEQLYDYIKGEITVGRLLEGDKLPSKRKLATLLKISQNTIQTAYEQLEAEGYIEVQARRGYFILPLTDLEYIESKMKNEGSTVGVYPKEQTAIYDFHPSQIDTVHFPYDKWRKYVKQHIEPVHQSSLLLGENQGELDLRQEIAQYLYHSRGVTCKPEQIVIGAGVEVLLQQLIFLFDKNTVYGVEDPGYHLMMKILHNYGYEVYPLLVDRQGVDIHAIKKSPIDILYTTPSHHFPYGTVLPIQRRQQLLNWAAEKDDRYIIEDDYDSEFRYNGKTIPSLQSMDRGEKVIYLGSFSKSFIPSLRISYMVLPKPLVKSYKEKLSFYHCTVSRIDQNALSGFMKDGEFEKHLNRMKKVYRRKVEIVLNVLKSFPQLEVMGESSGLHVVLIVKNGMNESELVARAKRERLKIYPLSNYSIIRRDDKEPQIILGFAGIIEEQLEHSLKALFKAWGMDEID</sequence>
<dbReference type="EMBL" id="CP022983">
    <property type="protein sequence ID" value="ASV69692.1"/>
    <property type="molecule type" value="Genomic_DNA"/>
</dbReference>
<dbReference type="InterPro" id="IPR015421">
    <property type="entry name" value="PyrdxlP-dep_Trfase_major"/>
</dbReference>
<dbReference type="RefSeq" id="WP_095373256.1">
    <property type="nucleotide sequence ID" value="NZ_CP022983.1"/>
</dbReference>
<evidence type="ECO:0000256" key="3">
    <source>
        <dbReference type="ARBA" id="ARBA00022576"/>
    </source>
</evidence>
<keyword evidence="6" id="KW-0238">DNA-binding</keyword>
<organism evidence="9 10">
    <name type="scientific">Cytobacillus kochii</name>
    <dbReference type="NCBI Taxonomy" id="859143"/>
    <lineage>
        <taxon>Bacteria</taxon>
        <taxon>Bacillati</taxon>
        <taxon>Bacillota</taxon>
        <taxon>Bacilli</taxon>
        <taxon>Bacillales</taxon>
        <taxon>Bacillaceae</taxon>
        <taxon>Cytobacillus</taxon>
    </lineage>
</organism>
<dbReference type="InterPro" id="IPR000524">
    <property type="entry name" value="Tscrpt_reg_HTH_GntR"/>
</dbReference>
<keyword evidence="3" id="KW-0808">Transferase</keyword>
<comment type="cofactor">
    <cofactor evidence="1">
        <name>pyridoxal 5'-phosphate</name>
        <dbReference type="ChEBI" id="CHEBI:597326"/>
    </cofactor>
</comment>
<keyword evidence="5" id="KW-0805">Transcription regulation</keyword>
<dbReference type="InterPro" id="IPR015424">
    <property type="entry name" value="PyrdxlP-dep_Trfase"/>
</dbReference>
<keyword evidence="7" id="KW-0804">Transcription</keyword>
<dbReference type="InterPro" id="IPR051446">
    <property type="entry name" value="HTH_trans_reg/aminotransferase"/>
</dbReference>
<dbReference type="CDD" id="cd00609">
    <property type="entry name" value="AAT_like"/>
    <property type="match status" value="1"/>
</dbReference>
<dbReference type="PANTHER" id="PTHR46577">
    <property type="entry name" value="HTH-TYPE TRANSCRIPTIONAL REGULATORY PROTEIN GABR"/>
    <property type="match status" value="1"/>
</dbReference>
<dbReference type="SUPFAM" id="SSF46785">
    <property type="entry name" value="Winged helix' DNA-binding domain"/>
    <property type="match status" value="1"/>
</dbReference>
<keyword evidence="4" id="KW-0663">Pyridoxal phosphate</keyword>
<reference evidence="9 10" key="1">
    <citation type="submission" date="2017-08" db="EMBL/GenBank/DDBJ databases">
        <title>Complete Genome Sequence of Bacillus kochii Oregon-R-modENCODE STRAIN BDGP4, isolated from Drosophila melanogaster gut.</title>
        <authorList>
            <person name="Wan K.H."/>
            <person name="Yu C."/>
            <person name="Park S."/>
            <person name="Hammonds A.S."/>
            <person name="Booth B.W."/>
            <person name="Celniker S.E."/>
        </authorList>
    </citation>
    <scope>NUCLEOTIDE SEQUENCE [LARGE SCALE GENOMIC DNA]</scope>
    <source>
        <strain evidence="9 10">BDGP4</strain>
    </source>
</reference>
<dbReference type="GO" id="GO:0008483">
    <property type="term" value="F:transaminase activity"/>
    <property type="evidence" value="ECO:0007669"/>
    <property type="project" value="UniProtKB-KW"/>
</dbReference>
<name>A0A248TNF4_9BACI</name>
<dbReference type="OrthoDB" id="9808770at2"/>
<accession>A0A248TNF4</accession>
<proteinExistence type="inferred from homology"/>
<dbReference type="CDD" id="cd07377">
    <property type="entry name" value="WHTH_GntR"/>
    <property type="match status" value="1"/>
</dbReference>
<feature type="domain" description="HTH gntR-type" evidence="8">
    <location>
        <begin position="14"/>
        <end position="82"/>
    </location>
</feature>
<dbReference type="PRINTS" id="PR00035">
    <property type="entry name" value="HTHGNTR"/>
</dbReference>
<keyword evidence="3" id="KW-0032">Aminotransferase</keyword>
<keyword evidence="10" id="KW-1185">Reference proteome</keyword>
<evidence type="ECO:0000256" key="1">
    <source>
        <dbReference type="ARBA" id="ARBA00001933"/>
    </source>
</evidence>
<evidence type="ECO:0000259" key="8">
    <source>
        <dbReference type="PROSITE" id="PS50949"/>
    </source>
</evidence>
<dbReference type="InterPro" id="IPR036388">
    <property type="entry name" value="WH-like_DNA-bd_sf"/>
</dbReference>
<evidence type="ECO:0000256" key="2">
    <source>
        <dbReference type="ARBA" id="ARBA00005384"/>
    </source>
</evidence>